<feature type="region of interest" description="Disordered" evidence="1">
    <location>
        <begin position="97"/>
        <end position="117"/>
    </location>
</feature>
<comment type="caution">
    <text evidence="2">The sequence shown here is derived from an EMBL/GenBank/DDBJ whole genome shotgun (WGS) entry which is preliminary data.</text>
</comment>
<dbReference type="Proteomes" id="UP001501358">
    <property type="component" value="Unassembled WGS sequence"/>
</dbReference>
<dbReference type="EMBL" id="BAAATA010000004">
    <property type="protein sequence ID" value="GAA2475638.1"/>
    <property type="molecule type" value="Genomic_DNA"/>
</dbReference>
<proteinExistence type="predicted"/>
<accession>A0ABN3L3Z1</accession>
<reference evidence="2 3" key="1">
    <citation type="journal article" date="2019" name="Int. J. Syst. Evol. Microbiol.">
        <title>The Global Catalogue of Microorganisms (GCM) 10K type strain sequencing project: providing services to taxonomists for standard genome sequencing and annotation.</title>
        <authorList>
            <consortium name="The Broad Institute Genomics Platform"/>
            <consortium name="The Broad Institute Genome Sequencing Center for Infectious Disease"/>
            <person name="Wu L."/>
            <person name="Ma J."/>
        </authorList>
    </citation>
    <scope>NUCLEOTIDE SEQUENCE [LARGE SCALE GENOMIC DNA]</scope>
    <source>
        <strain evidence="2 3">JCM 6307</strain>
    </source>
</reference>
<protein>
    <submittedName>
        <fullName evidence="2">Uncharacterized protein</fullName>
    </submittedName>
</protein>
<evidence type="ECO:0000256" key="1">
    <source>
        <dbReference type="SAM" id="MobiDB-lite"/>
    </source>
</evidence>
<organism evidence="2 3">
    <name type="scientific">Streptomyces thermolineatus</name>
    <dbReference type="NCBI Taxonomy" id="44033"/>
    <lineage>
        <taxon>Bacteria</taxon>
        <taxon>Bacillati</taxon>
        <taxon>Actinomycetota</taxon>
        <taxon>Actinomycetes</taxon>
        <taxon>Kitasatosporales</taxon>
        <taxon>Streptomycetaceae</taxon>
        <taxon>Streptomyces</taxon>
    </lineage>
</organism>
<evidence type="ECO:0000313" key="3">
    <source>
        <dbReference type="Proteomes" id="UP001501358"/>
    </source>
</evidence>
<sequence length="117" mass="12488">MDRGHAALTEQTAQLVAAVSEGATPARIGLLAVVRAGRGHLVPPRRTALHPMLVMPVRIPSAKSAVVHGHVKLLHRSVTCGGALRYRGPFRPLEPAHDRVRAARASGRGSHGPARRR</sequence>
<keyword evidence="3" id="KW-1185">Reference proteome</keyword>
<evidence type="ECO:0000313" key="2">
    <source>
        <dbReference type="EMBL" id="GAA2475638.1"/>
    </source>
</evidence>
<feature type="compositionally biased region" description="Low complexity" evidence="1">
    <location>
        <begin position="103"/>
        <end position="117"/>
    </location>
</feature>
<name>A0ABN3L3Z1_9ACTN</name>
<gene>
    <name evidence="2" type="ORF">GCM10010406_09660</name>
</gene>